<dbReference type="AlphaFoldDB" id="A0A445D642"/>
<feature type="region of interest" description="Disordered" evidence="6">
    <location>
        <begin position="1"/>
        <end position="22"/>
    </location>
</feature>
<keyword evidence="2" id="KW-0805">Transcription regulation</keyword>
<evidence type="ECO:0000256" key="6">
    <source>
        <dbReference type="SAM" id="MobiDB-lite"/>
    </source>
</evidence>
<evidence type="ECO:0000313" key="9">
    <source>
        <dbReference type="Proteomes" id="UP000289738"/>
    </source>
</evidence>
<keyword evidence="5" id="KW-0539">Nucleus</keyword>
<comment type="subcellular location">
    <subcellularLocation>
        <location evidence="1">Nucleus</location>
    </subcellularLocation>
</comment>
<accession>A0A445D642</accession>
<feature type="region of interest" description="Disordered" evidence="6">
    <location>
        <begin position="1019"/>
        <end position="1145"/>
    </location>
</feature>
<feature type="domain" description="MBD" evidence="7">
    <location>
        <begin position="28"/>
        <end position="117"/>
    </location>
</feature>
<feature type="compositionally biased region" description="Basic and acidic residues" evidence="6">
    <location>
        <begin position="166"/>
        <end position="187"/>
    </location>
</feature>
<feature type="compositionally biased region" description="Polar residues" evidence="6">
    <location>
        <begin position="12"/>
        <end position="22"/>
    </location>
</feature>
<evidence type="ECO:0000256" key="3">
    <source>
        <dbReference type="ARBA" id="ARBA00023125"/>
    </source>
</evidence>
<dbReference type="InterPro" id="IPR038945">
    <property type="entry name" value="MBD13-like"/>
</dbReference>
<protein>
    <recommendedName>
        <fullName evidence="7">MBD domain-containing protein</fullName>
    </recommendedName>
</protein>
<evidence type="ECO:0000256" key="2">
    <source>
        <dbReference type="ARBA" id="ARBA00023015"/>
    </source>
</evidence>
<comment type="caution">
    <text evidence="8">The sequence shown here is derived from an EMBL/GenBank/DDBJ whole genome shotgun (WGS) entry which is preliminary data.</text>
</comment>
<evidence type="ECO:0000256" key="1">
    <source>
        <dbReference type="ARBA" id="ARBA00004123"/>
    </source>
</evidence>
<reference evidence="8 9" key="1">
    <citation type="submission" date="2019-01" db="EMBL/GenBank/DDBJ databases">
        <title>Sequencing of cultivated peanut Arachis hypogaea provides insights into genome evolution and oil improvement.</title>
        <authorList>
            <person name="Chen X."/>
        </authorList>
    </citation>
    <scope>NUCLEOTIDE SEQUENCE [LARGE SCALE GENOMIC DNA]</scope>
    <source>
        <strain evidence="9">cv. Fuhuasheng</strain>
        <tissue evidence="8">Leaves</tissue>
    </source>
</reference>
<dbReference type="Proteomes" id="UP000289738">
    <property type="component" value="Chromosome A05"/>
</dbReference>
<keyword evidence="9" id="KW-1185">Reference proteome</keyword>
<feature type="compositionally biased region" description="Basic and acidic residues" evidence="6">
    <location>
        <begin position="717"/>
        <end position="729"/>
    </location>
</feature>
<proteinExistence type="predicted"/>
<keyword evidence="3" id="KW-0238">DNA-binding</keyword>
<feature type="compositionally biased region" description="Polar residues" evidence="6">
    <location>
        <begin position="696"/>
        <end position="716"/>
    </location>
</feature>
<feature type="region of interest" description="Disordered" evidence="6">
    <location>
        <begin position="595"/>
        <end position="681"/>
    </location>
</feature>
<dbReference type="InterPro" id="IPR001739">
    <property type="entry name" value="Methyl_CpG_DNA-bd"/>
</dbReference>
<feature type="region of interest" description="Disordered" evidence="6">
    <location>
        <begin position="693"/>
        <end position="733"/>
    </location>
</feature>
<feature type="compositionally biased region" description="Basic and acidic residues" evidence="6">
    <location>
        <begin position="529"/>
        <end position="548"/>
    </location>
</feature>
<dbReference type="GO" id="GO:0003677">
    <property type="term" value="F:DNA binding"/>
    <property type="evidence" value="ECO:0007669"/>
    <property type="project" value="UniProtKB-KW"/>
</dbReference>
<feature type="region of interest" description="Disordered" evidence="6">
    <location>
        <begin position="282"/>
        <end position="302"/>
    </location>
</feature>
<dbReference type="PANTHER" id="PTHR34067:SF20">
    <property type="entry name" value="OS08G0206700 PROTEIN"/>
    <property type="match status" value="1"/>
</dbReference>
<dbReference type="SUPFAM" id="SSF54171">
    <property type="entry name" value="DNA-binding domain"/>
    <property type="match status" value="2"/>
</dbReference>
<dbReference type="PROSITE" id="PS50982">
    <property type="entry name" value="MBD"/>
    <property type="match status" value="2"/>
</dbReference>
<dbReference type="EMBL" id="SDMP01000005">
    <property type="protein sequence ID" value="RYR58723.1"/>
    <property type="molecule type" value="Genomic_DNA"/>
</dbReference>
<evidence type="ECO:0000256" key="4">
    <source>
        <dbReference type="ARBA" id="ARBA00023163"/>
    </source>
</evidence>
<feature type="region of interest" description="Disordered" evidence="6">
    <location>
        <begin position="437"/>
        <end position="494"/>
    </location>
</feature>
<feature type="region of interest" description="Disordered" evidence="6">
    <location>
        <begin position="104"/>
        <end position="187"/>
    </location>
</feature>
<feature type="region of interest" description="Disordered" evidence="6">
    <location>
        <begin position="355"/>
        <end position="389"/>
    </location>
</feature>
<evidence type="ECO:0000256" key="5">
    <source>
        <dbReference type="ARBA" id="ARBA00023242"/>
    </source>
</evidence>
<evidence type="ECO:0000313" key="8">
    <source>
        <dbReference type="EMBL" id="RYR58723.1"/>
    </source>
</evidence>
<name>A0A445D642_ARAHY</name>
<dbReference type="GO" id="GO:0005634">
    <property type="term" value="C:nucleus"/>
    <property type="evidence" value="ECO:0007669"/>
    <property type="project" value="UniProtKB-SubCell"/>
</dbReference>
<dbReference type="STRING" id="3818.A0A445D642"/>
<feature type="domain" description="MBD" evidence="7">
    <location>
        <begin position="180"/>
        <end position="252"/>
    </location>
</feature>
<feature type="compositionally biased region" description="Acidic residues" evidence="6">
    <location>
        <begin position="1"/>
        <end position="10"/>
    </location>
</feature>
<feature type="compositionally biased region" description="Low complexity" evidence="6">
    <location>
        <begin position="1186"/>
        <end position="1207"/>
    </location>
</feature>
<keyword evidence="4" id="KW-0804">Transcription</keyword>
<feature type="compositionally biased region" description="Polar residues" evidence="6">
    <location>
        <begin position="1214"/>
        <end position="1235"/>
    </location>
</feature>
<feature type="compositionally biased region" description="Polar residues" evidence="6">
    <location>
        <begin position="1030"/>
        <end position="1040"/>
    </location>
</feature>
<dbReference type="Pfam" id="PF01429">
    <property type="entry name" value="MBD"/>
    <property type="match status" value="2"/>
</dbReference>
<dbReference type="Gene3D" id="3.30.890.10">
    <property type="entry name" value="Methyl-cpg-binding Protein 2, Chain A"/>
    <property type="match status" value="2"/>
</dbReference>
<dbReference type="PANTHER" id="PTHR34067">
    <property type="entry name" value="OS04G0193200 PROTEIN"/>
    <property type="match status" value="1"/>
</dbReference>
<feature type="region of interest" description="Disordered" evidence="6">
    <location>
        <begin position="1174"/>
        <end position="1235"/>
    </location>
</feature>
<sequence length="1235" mass="135440">MGETQLEESEATNRQISSKTKSGSKLIVEKTFEHPEWLPDGWNVDFKTRKSGSAMGQGYKVVVKVFLILYPCLLLQCYINPHGKKFYSKLEVLRYLETIKGNNCNSRKEESNTIHSPNNDALEKPMVETSRTENSMAEKSTAGKPKAGKPRGEKSTTGKPRSQKSTAEKSTVEKPRVEKSTTEKSTAEDLPPGWIIEVKERKNSKINRKDLLYIDPESGYVFRSKKDALRYLESGDISSCAIKPFKREIQDEDKLSPASTVKKQKIKQSGINRQLFAGKEISDESSLELPDANSSEKRQHVEVSSGMMAPFVPTGESIGQIQSLKNGVAYPPKTKKMSDPDDVQNKNDVVNVVENASKKNHSNPTVSKNRGFSVAHRSSPRLAAAEPDQLTNSLTSEQCLEVPRRNLRRGSQGLAADDHSLKESKLLASEIAKSGEICSDLNKSSNKKEPSVPRRASKRLAGSEPELMSNSLSYERAPEYNKSKKSKSGINTNLLSRDGEAGLKLVEHGSMNGLSSTRGRKHPQTLPVTKDKLDKRKNEEMNDEKSELEQSLAFHYSWSDPSLEFAIKTLTGTLPAEDSVANRPIVISETDKLPENDVFKNDTGSNSDKKPKVNSSKSKKKKEPKVPTRLSKRLSGHDPEVLPTETAPEYSTRKSGKNKPDANEILTNGASGKLHAGEESSNLIVHASDMLKTSKCGESSNGDELQKSQTVPNEQQRGPEAESINERSEPQFPVQFGDNWSDPCVEFAVKTLTGSVTVDAANVPVVTLDVNDPPNEELSENAVQKSSDAAADNNNHCQIKEVLNAPVCRPSEQCLEQGQPELGSNPTSYQSDPAFASSVSCGDEGKITRNSDGGQSLHVEAGNMTQIDINTLFFDDPFTEDEQILEDNSIAEQAQPGTEATNRDNSEREFCVSFMDTWSDPCLEFAFKTLTGDIQVEENMAGQGCFPEHANRHDQRNGGSALPEIGSSSISRSHMAEKSMPPQPPSMSPSFLSRSHIAEKSVLPQPPSLSHSFLSQNHMAEKSMPPQPPSLSHSFLSQSHMAEKSVPPQPPSMSPSFLSRSHMAEKSVPPQPPSMSPSFLSGSHMAEKSMLPQPPSMSPSFLSGSHMAEKSVPTQPPSLSPSFLSGSHIAEKSVPTQPPSMSPSFLSLSHMAEKSVPAQLPSMSQPFLSLSHIADKPMPAQPPSMSPSFFPPTQQSSQQSSMNSSIFPEEKSSQQHTGTDAQRHYSQYNINFQRR</sequence>
<organism evidence="8 9">
    <name type="scientific">Arachis hypogaea</name>
    <name type="common">Peanut</name>
    <dbReference type="NCBI Taxonomy" id="3818"/>
    <lineage>
        <taxon>Eukaryota</taxon>
        <taxon>Viridiplantae</taxon>
        <taxon>Streptophyta</taxon>
        <taxon>Embryophyta</taxon>
        <taxon>Tracheophyta</taxon>
        <taxon>Spermatophyta</taxon>
        <taxon>Magnoliopsida</taxon>
        <taxon>eudicotyledons</taxon>
        <taxon>Gunneridae</taxon>
        <taxon>Pentapetalae</taxon>
        <taxon>rosids</taxon>
        <taxon>fabids</taxon>
        <taxon>Fabales</taxon>
        <taxon>Fabaceae</taxon>
        <taxon>Papilionoideae</taxon>
        <taxon>50 kb inversion clade</taxon>
        <taxon>dalbergioids sensu lato</taxon>
        <taxon>Dalbergieae</taxon>
        <taxon>Pterocarpus clade</taxon>
        <taxon>Arachis</taxon>
    </lineage>
</organism>
<gene>
    <name evidence="8" type="ORF">Ahy_A05g024608</name>
</gene>
<feature type="region of interest" description="Disordered" evidence="6">
    <location>
        <begin position="510"/>
        <end position="549"/>
    </location>
</feature>
<dbReference type="InterPro" id="IPR016177">
    <property type="entry name" value="DNA-bd_dom_sf"/>
</dbReference>
<evidence type="ECO:0000259" key="7">
    <source>
        <dbReference type="PROSITE" id="PS50982"/>
    </source>
</evidence>
<feature type="region of interest" description="Disordered" evidence="6">
    <location>
        <begin position="945"/>
        <end position="991"/>
    </location>
</feature>